<organism evidence="2 3">
    <name type="scientific">Polistes dominula</name>
    <name type="common">European paper wasp</name>
    <name type="synonym">Vespa dominula</name>
    <dbReference type="NCBI Taxonomy" id="743375"/>
    <lineage>
        <taxon>Eukaryota</taxon>
        <taxon>Metazoa</taxon>
        <taxon>Ecdysozoa</taxon>
        <taxon>Arthropoda</taxon>
        <taxon>Hexapoda</taxon>
        <taxon>Insecta</taxon>
        <taxon>Pterygota</taxon>
        <taxon>Neoptera</taxon>
        <taxon>Endopterygota</taxon>
        <taxon>Hymenoptera</taxon>
        <taxon>Apocrita</taxon>
        <taxon>Aculeata</taxon>
        <taxon>Vespoidea</taxon>
        <taxon>Vespidae</taxon>
        <taxon>Polistinae</taxon>
        <taxon>Polistini</taxon>
        <taxon>Polistes</taxon>
    </lineage>
</organism>
<evidence type="ECO:0000313" key="2">
    <source>
        <dbReference type="Proteomes" id="UP000694924"/>
    </source>
</evidence>
<reference evidence="3" key="1">
    <citation type="submission" date="2025-08" db="UniProtKB">
        <authorList>
            <consortium name="RefSeq"/>
        </authorList>
    </citation>
    <scope>IDENTIFICATION</scope>
    <source>
        <tissue evidence="3">Whole body</tissue>
    </source>
</reference>
<protein>
    <submittedName>
        <fullName evidence="3">Uncharacterized protein LOC107069581</fullName>
    </submittedName>
</protein>
<feature type="region of interest" description="Disordered" evidence="1">
    <location>
        <begin position="73"/>
        <end position="100"/>
    </location>
</feature>
<dbReference type="GeneID" id="107069581"/>
<proteinExistence type="predicted"/>
<evidence type="ECO:0000313" key="3">
    <source>
        <dbReference type="RefSeq" id="XP_015182511.1"/>
    </source>
</evidence>
<keyword evidence="2" id="KW-1185">Reference proteome</keyword>
<name>A0ABM1IQM4_POLDO</name>
<dbReference type="Proteomes" id="UP000694924">
    <property type="component" value="Unplaced"/>
</dbReference>
<accession>A0ABM1IQM4</accession>
<evidence type="ECO:0000256" key="1">
    <source>
        <dbReference type="SAM" id="MobiDB-lite"/>
    </source>
</evidence>
<gene>
    <name evidence="3" type="primary">LOC107069581</name>
</gene>
<dbReference type="RefSeq" id="XP_015182511.1">
    <property type="nucleotide sequence ID" value="XM_015327025.1"/>
</dbReference>
<sequence length="100" mass="11507">MASAVSCRVMFLTRWYDVSTRVFTASSALVTSRNFQNETWCKRWWQLSQRNISITARSFEPNLSTILMKSNTQASTIKKDTREKTSTTSITEPTAIRFSN</sequence>
<feature type="compositionally biased region" description="Polar residues" evidence="1">
    <location>
        <begin position="86"/>
        <end position="100"/>
    </location>
</feature>